<dbReference type="InterPro" id="IPR003779">
    <property type="entry name" value="CMD-like"/>
</dbReference>
<dbReference type="Proteomes" id="UP001501599">
    <property type="component" value="Unassembled WGS sequence"/>
</dbReference>
<accession>A0ABP5MSQ2</accession>
<gene>
    <name evidence="2" type="ORF">GCM10009846_28360</name>
</gene>
<evidence type="ECO:0000313" key="3">
    <source>
        <dbReference type="Proteomes" id="UP001501599"/>
    </source>
</evidence>
<proteinExistence type="predicted"/>
<keyword evidence="3" id="KW-1185">Reference proteome</keyword>
<protein>
    <recommendedName>
        <fullName evidence="1">Carboxymuconolactone decarboxylase-like domain-containing protein</fullName>
    </recommendedName>
</protein>
<organism evidence="2 3">
    <name type="scientific">Agrococcus versicolor</name>
    <dbReference type="NCBI Taxonomy" id="501482"/>
    <lineage>
        <taxon>Bacteria</taxon>
        <taxon>Bacillati</taxon>
        <taxon>Actinomycetota</taxon>
        <taxon>Actinomycetes</taxon>
        <taxon>Micrococcales</taxon>
        <taxon>Microbacteriaceae</taxon>
        <taxon>Agrococcus</taxon>
    </lineage>
</organism>
<reference evidence="3" key="1">
    <citation type="journal article" date="2019" name="Int. J. Syst. Evol. Microbiol.">
        <title>The Global Catalogue of Microorganisms (GCM) 10K type strain sequencing project: providing services to taxonomists for standard genome sequencing and annotation.</title>
        <authorList>
            <consortium name="The Broad Institute Genomics Platform"/>
            <consortium name="The Broad Institute Genome Sequencing Center for Infectious Disease"/>
            <person name="Wu L."/>
            <person name="Ma J."/>
        </authorList>
    </citation>
    <scope>NUCLEOTIDE SEQUENCE [LARGE SCALE GENOMIC DNA]</scope>
    <source>
        <strain evidence="3">JCM 16026</strain>
    </source>
</reference>
<dbReference type="PANTHER" id="PTHR34846:SF11">
    <property type="entry name" value="4-CARBOXYMUCONOLACTONE DECARBOXYLASE FAMILY PROTEIN (AFU_ORTHOLOGUE AFUA_6G11590)"/>
    <property type="match status" value="1"/>
</dbReference>
<dbReference type="InterPro" id="IPR029032">
    <property type="entry name" value="AhpD-like"/>
</dbReference>
<dbReference type="SUPFAM" id="SSF69118">
    <property type="entry name" value="AhpD-like"/>
    <property type="match status" value="1"/>
</dbReference>
<dbReference type="PANTHER" id="PTHR34846">
    <property type="entry name" value="4-CARBOXYMUCONOLACTONE DECARBOXYLASE FAMILY PROTEIN (AFU_ORTHOLOGUE AFUA_6G11590)"/>
    <property type="match status" value="1"/>
</dbReference>
<comment type="caution">
    <text evidence="2">The sequence shown here is derived from an EMBL/GenBank/DDBJ whole genome shotgun (WGS) entry which is preliminary data.</text>
</comment>
<sequence length="189" mass="20122">MPRYRPPHPSEYSDAQRELARRWTVDRPAASRAVFPLATDDGELLGPPSIWIASPAIGSALASLGAQMRWGIALSERAREAAILAVAYAHDSAFEIFAHERAGRSVGWTDADLAAIRAGGAPDDADEEVRSALDVARLLLAHRSLDAGAFAGAEAVLGVEHLMQLVALVTYYEMVAVQLAAFAVLPPAP</sequence>
<dbReference type="Gene3D" id="1.20.1290.10">
    <property type="entry name" value="AhpD-like"/>
    <property type="match status" value="1"/>
</dbReference>
<feature type="domain" description="Carboxymuconolactone decarboxylase-like" evidence="1">
    <location>
        <begin position="55"/>
        <end position="137"/>
    </location>
</feature>
<dbReference type="Pfam" id="PF02627">
    <property type="entry name" value="CMD"/>
    <property type="match status" value="1"/>
</dbReference>
<dbReference type="EMBL" id="BAAAQT010000008">
    <property type="protein sequence ID" value="GAA2176060.1"/>
    <property type="molecule type" value="Genomic_DNA"/>
</dbReference>
<name>A0ABP5MSQ2_9MICO</name>
<evidence type="ECO:0000313" key="2">
    <source>
        <dbReference type="EMBL" id="GAA2176060.1"/>
    </source>
</evidence>
<evidence type="ECO:0000259" key="1">
    <source>
        <dbReference type="Pfam" id="PF02627"/>
    </source>
</evidence>
<dbReference type="RefSeq" id="WP_344344742.1">
    <property type="nucleotide sequence ID" value="NZ_BAAAQT010000008.1"/>
</dbReference>